<dbReference type="Pfam" id="PF07707">
    <property type="entry name" value="BACK"/>
    <property type="match status" value="1"/>
</dbReference>
<comment type="function">
    <text evidence="7">Probable substrate-specific adapter of an E3 ubiquitin-protein ligase complex which mediates the ubiquitination and subsequent proteasomal degradation of target proteins. May have a role in synapse differentiation and growth.</text>
</comment>
<keyword evidence="6" id="KW-0009">Actin-binding</keyword>
<keyword evidence="5" id="KW-0833">Ubl conjugation pathway</keyword>
<dbReference type="InterPro" id="IPR011333">
    <property type="entry name" value="SKP1/BTB/POZ_sf"/>
</dbReference>
<gene>
    <name evidence="9" type="ORF">ILUMI_04212</name>
</gene>
<dbReference type="PIRSF" id="PIRSF037037">
    <property type="entry name" value="Kelch-like_protein_gigaxonin"/>
    <property type="match status" value="1"/>
</dbReference>
<comment type="pathway">
    <text evidence="1">Protein modification; protein ubiquitination.</text>
</comment>
<protein>
    <recommendedName>
        <fullName evidence="2">Kelch-like protein diablo</fullName>
    </recommendedName>
</protein>
<dbReference type="SUPFAM" id="SSF117281">
    <property type="entry name" value="Kelch motif"/>
    <property type="match status" value="2"/>
</dbReference>
<dbReference type="PANTHER" id="PTHR24412:SF35">
    <property type="entry name" value="ACTIN-BINDING PROTEIN IPP"/>
    <property type="match status" value="1"/>
</dbReference>
<dbReference type="UniPathway" id="UPA00143"/>
<evidence type="ECO:0000256" key="6">
    <source>
        <dbReference type="ARBA" id="ARBA00023203"/>
    </source>
</evidence>
<feature type="domain" description="BTB" evidence="8">
    <location>
        <begin position="85"/>
        <end position="152"/>
    </location>
</feature>
<dbReference type="InterPro" id="IPR011705">
    <property type="entry name" value="BACK"/>
</dbReference>
<accession>A0A8K0DDA0</accession>
<dbReference type="SMART" id="SM00225">
    <property type="entry name" value="BTB"/>
    <property type="match status" value="1"/>
</dbReference>
<dbReference type="InterPro" id="IPR000210">
    <property type="entry name" value="BTB/POZ_dom"/>
</dbReference>
<dbReference type="PROSITE" id="PS50097">
    <property type="entry name" value="BTB"/>
    <property type="match status" value="1"/>
</dbReference>
<reference evidence="9" key="1">
    <citation type="submission" date="2019-08" db="EMBL/GenBank/DDBJ databases">
        <title>The genome of the North American firefly Photinus pyralis.</title>
        <authorList>
            <consortium name="Photinus pyralis genome working group"/>
            <person name="Fallon T.R."/>
            <person name="Sander Lower S.E."/>
            <person name="Weng J.-K."/>
        </authorList>
    </citation>
    <scope>NUCLEOTIDE SEQUENCE</scope>
    <source>
        <strain evidence="9">TRF0915ILg1</strain>
        <tissue evidence="9">Whole body</tissue>
    </source>
</reference>
<keyword evidence="4" id="KW-0677">Repeat</keyword>
<dbReference type="InterPro" id="IPR017096">
    <property type="entry name" value="BTB-kelch_protein"/>
</dbReference>
<dbReference type="SUPFAM" id="SSF54695">
    <property type="entry name" value="POZ domain"/>
    <property type="match status" value="1"/>
</dbReference>
<comment type="caution">
    <text evidence="9">The sequence shown here is derived from an EMBL/GenBank/DDBJ whole genome shotgun (WGS) entry which is preliminary data.</text>
</comment>
<dbReference type="Pfam" id="PF24681">
    <property type="entry name" value="Kelch_KLHDC2_KLHL20_DRC7"/>
    <property type="match status" value="1"/>
</dbReference>
<dbReference type="SMART" id="SM00612">
    <property type="entry name" value="Kelch"/>
    <property type="match status" value="6"/>
</dbReference>
<dbReference type="Gene3D" id="3.30.710.10">
    <property type="entry name" value="Potassium Channel Kv1.1, Chain A"/>
    <property type="match status" value="1"/>
</dbReference>
<dbReference type="GO" id="GO:0016567">
    <property type="term" value="P:protein ubiquitination"/>
    <property type="evidence" value="ECO:0007669"/>
    <property type="project" value="UniProtKB-UniPathway"/>
</dbReference>
<dbReference type="PRINTS" id="PR00501">
    <property type="entry name" value="KELCHREPEAT"/>
</dbReference>
<dbReference type="Pfam" id="PF00651">
    <property type="entry name" value="BTB"/>
    <property type="match status" value="1"/>
</dbReference>
<dbReference type="EMBL" id="VTPC01001434">
    <property type="protein sequence ID" value="KAF2901976.1"/>
    <property type="molecule type" value="Genomic_DNA"/>
</dbReference>
<evidence type="ECO:0000256" key="2">
    <source>
        <dbReference type="ARBA" id="ARBA00013699"/>
    </source>
</evidence>
<evidence type="ECO:0000256" key="5">
    <source>
        <dbReference type="ARBA" id="ARBA00022786"/>
    </source>
</evidence>
<evidence type="ECO:0000259" key="8">
    <source>
        <dbReference type="PROSITE" id="PS50097"/>
    </source>
</evidence>
<evidence type="ECO:0000313" key="10">
    <source>
        <dbReference type="Proteomes" id="UP000801492"/>
    </source>
</evidence>
<evidence type="ECO:0000313" key="9">
    <source>
        <dbReference type="EMBL" id="KAF2901976.1"/>
    </source>
</evidence>
<dbReference type="Pfam" id="PF01344">
    <property type="entry name" value="Kelch_1"/>
    <property type="match status" value="1"/>
</dbReference>
<dbReference type="Gene3D" id="2.120.10.80">
    <property type="entry name" value="Kelch-type beta propeller"/>
    <property type="match status" value="2"/>
</dbReference>
<keyword evidence="3" id="KW-0880">Kelch repeat</keyword>
<evidence type="ECO:0000256" key="1">
    <source>
        <dbReference type="ARBA" id="ARBA00004906"/>
    </source>
</evidence>
<dbReference type="PANTHER" id="PTHR24412">
    <property type="entry name" value="KELCH PROTEIN"/>
    <property type="match status" value="1"/>
</dbReference>
<dbReference type="Gene3D" id="1.25.40.420">
    <property type="match status" value="1"/>
</dbReference>
<organism evidence="9 10">
    <name type="scientific">Ignelater luminosus</name>
    <name type="common">Cucubano</name>
    <name type="synonym">Pyrophorus luminosus</name>
    <dbReference type="NCBI Taxonomy" id="2038154"/>
    <lineage>
        <taxon>Eukaryota</taxon>
        <taxon>Metazoa</taxon>
        <taxon>Ecdysozoa</taxon>
        <taxon>Arthropoda</taxon>
        <taxon>Hexapoda</taxon>
        <taxon>Insecta</taxon>
        <taxon>Pterygota</taxon>
        <taxon>Neoptera</taxon>
        <taxon>Endopterygota</taxon>
        <taxon>Coleoptera</taxon>
        <taxon>Polyphaga</taxon>
        <taxon>Elateriformia</taxon>
        <taxon>Elateroidea</taxon>
        <taxon>Elateridae</taxon>
        <taxon>Agrypninae</taxon>
        <taxon>Pyrophorini</taxon>
        <taxon>Ignelater</taxon>
    </lineage>
</organism>
<proteinExistence type="predicted"/>
<name>A0A8K0DDA0_IGNLU</name>
<dbReference type="InterPro" id="IPR006652">
    <property type="entry name" value="Kelch_1"/>
</dbReference>
<sequence>MWKNTKRVSTDMKMEKEKPMRFLMDIIMPPLKSSKHITDMASMQNNNYMSLSNTNSEKNMSYNCCNYIQKLLNNLNILRLNSRLCDVDIIVEGQIIKAHRAVLAASSPYFNAMFTGDLCEKDQRSVELHAISPRALTTLIDFVYSGEIEINQNNVQELMIAADMLELEDVVLGCSEYLIKELHAVNAIGIYRYLQNYTIGKKLKSAALQFIQSYFPQIINEDEIYELPKDQIIKFLSSENLQVDSEFQVFQTAIRWMNYDIVDRRRYVFEILKYVRLSLLPLGLLERAITECNDSSLRVALKSVHNDLLSKKGCLVPLNVHPRLGAKKHIFVVGGSKRELNNVLNRSFESSYVTIEKFDTFKREWCKAPNMTVSRIVPGVTSLNGNIYVVGGEHGSNSLACGECYDPQENQWTQITSMIIPRCEFGLCAWNGYLYAVGGWVGGDRGDIGGSIERYNPHTNVWSIVGSLPQPRFSMGVVSYEGLIYMVGGCTEYQRFSQDLLSYNPITGEWNTLPSMSVARSQMGVAVLDDCLYVVGGNNRSQVLSSVERYSFKKRKWSTIPSMALGRSGPAVAAVDGLLYVIGGYKTLENPFYRAQFTVASVECFNPLTNSWSDCPPLPESRAEAGAVVL</sequence>
<dbReference type="OrthoDB" id="1022638at2759"/>
<keyword evidence="10" id="KW-1185">Reference proteome</keyword>
<dbReference type="InterPro" id="IPR015915">
    <property type="entry name" value="Kelch-typ_b-propeller"/>
</dbReference>
<dbReference type="SMART" id="SM00875">
    <property type="entry name" value="BACK"/>
    <property type="match status" value="1"/>
</dbReference>
<evidence type="ECO:0000256" key="7">
    <source>
        <dbReference type="ARBA" id="ARBA00043912"/>
    </source>
</evidence>
<dbReference type="AlphaFoldDB" id="A0A8K0DDA0"/>
<evidence type="ECO:0000256" key="4">
    <source>
        <dbReference type="ARBA" id="ARBA00022737"/>
    </source>
</evidence>
<dbReference type="GO" id="GO:0003779">
    <property type="term" value="F:actin binding"/>
    <property type="evidence" value="ECO:0007669"/>
    <property type="project" value="UniProtKB-KW"/>
</dbReference>
<dbReference type="Proteomes" id="UP000801492">
    <property type="component" value="Unassembled WGS sequence"/>
</dbReference>
<evidence type="ECO:0000256" key="3">
    <source>
        <dbReference type="ARBA" id="ARBA00022441"/>
    </source>
</evidence>